<protein>
    <submittedName>
        <fullName evidence="5">Tubulin beta-1 chain</fullName>
    </submittedName>
</protein>
<name>A0A438I6C2_VITVI</name>
<evidence type="ECO:0000313" key="5">
    <source>
        <dbReference type="EMBL" id="RVW92265.1"/>
    </source>
</evidence>
<reference evidence="5 6" key="1">
    <citation type="journal article" date="2018" name="PLoS Genet.">
        <title>Population sequencing reveals clonal diversity and ancestral inbreeding in the grapevine cultivar Chardonnay.</title>
        <authorList>
            <person name="Roach M.J."/>
            <person name="Johnson D.L."/>
            <person name="Bohlmann J."/>
            <person name="van Vuuren H.J."/>
            <person name="Jones S.J."/>
            <person name="Pretorius I.S."/>
            <person name="Schmidt S.A."/>
            <person name="Borneman A.R."/>
        </authorList>
    </citation>
    <scope>NUCLEOTIDE SEQUENCE [LARGE SCALE GENOMIC DNA]</scope>
    <source>
        <strain evidence="6">cv. Chardonnay</strain>
        <tissue evidence="5">Leaf</tissue>
    </source>
</reference>
<comment type="similarity">
    <text evidence="1">Belongs to the tubulin family.</text>
</comment>
<accession>A0A438I6C2</accession>
<dbReference type="Proteomes" id="UP000288805">
    <property type="component" value="Unassembled WGS sequence"/>
</dbReference>
<evidence type="ECO:0000256" key="3">
    <source>
        <dbReference type="ARBA" id="ARBA00022741"/>
    </source>
</evidence>
<dbReference type="InterPro" id="IPR036525">
    <property type="entry name" value="Tubulin/FtsZ_GTPase_sf"/>
</dbReference>
<dbReference type="AlphaFoldDB" id="A0A438I6C2"/>
<dbReference type="SUPFAM" id="SSF52490">
    <property type="entry name" value="Tubulin nucleotide-binding domain-like"/>
    <property type="match status" value="1"/>
</dbReference>
<dbReference type="Gene3D" id="3.30.1330.20">
    <property type="entry name" value="Tubulin/FtsZ, C-terminal domain"/>
    <property type="match status" value="1"/>
</dbReference>
<keyword evidence="3" id="KW-0547">Nucleotide-binding</keyword>
<keyword evidence="4" id="KW-0342">GTP-binding</keyword>
<evidence type="ECO:0000256" key="4">
    <source>
        <dbReference type="ARBA" id="ARBA00023134"/>
    </source>
</evidence>
<dbReference type="InterPro" id="IPR037103">
    <property type="entry name" value="Tubulin/FtsZ-like_C"/>
</dbReference>
<evidence type="ECO:0000313" key="6">
    <source>
        <dbReference type="Proteomes" id="UP000288805"/>
    </source>
</evidence>
<sequence length="183" mass="20218">MCFGGALSHPPIPKPLPDLSIIFFISMIAWPAYHVPLGAEINGGIDSRMGILLISKIRKEHPGRMMPTFTVFSSPKVSDTVVEPYNATLLMTLKLTTPSFGDPNHLFFVTMSGVTCCLRFSGQLNSDLRKPLANLILFSRLHFFLVGLAILISHGSQQYHALPVPVLTQQIWDAKNMMRAADP</sequence>
<proteinExistence type="inferred from homology"/>
<dbReference type="InterPro" id="IPR008280">
    <property type="entry name" value="Tub_FtsZ_C"/>
</dbReference>
<dbReference type="EMBL" id="QGNW01000139">
    <property type="protein sequence ID" value="RVW92265.1"/>
    <property type="molecule type" value="Genomic_DNA"/>
</dbReference>
<dbReference type="Gene3D" id="3.40.50.1440">
    <property type="entry name" value="Tubulin/FtsZ, GTPase domain"/>
    <property type="match status" value="1"/>
</dbReference>
<keyword evidence="2" id="KW-0493">Microtubule</keyword>
<organism evidence="5 6">
    <name type="scientific">Vitis vinifera</name>
    <name type="common">Grape</name>
    <dbReference type="NCBI Taxonomy" id="29760"/>
    <lineage>
        <taxon>Eukaryota</taxon>
        <taxon>Viridiplantae</taxon>
        <taxon>Streptophyta</taxon>
        <taxon>Embryophyta</taxon>
        <taxon>Tracheophyta</taxon>
        <taxon>Spermatophyta</taxon>
        <taxon>Magnoliopsida</taxon>
        <taxon>eudicotyledons</taxon>
        <taxon>Gunneridae</taxon>
        <taxon>Pentapetalae</taxon>
        <taxon>rosids</taxon>
        <taxon>Vitales</taxon>
        <taxon>Vitaceae</taxon>
        <taxon>Viteae</taxon>
        <taxon>Vitis</taxon>
    </lineage>
</organism>
<dbReference type="PRINTS" id="PR01161">
    <property type="entry name" value="TUBULIN"/>
</dbReference>
<dbReference type="SUPFAM" id="SSF55307">
    <property type="entry name" value="Tubulin C-terminal domain-like"/>
    <property type="match status" value="1"/>
</dbReference>
<dbReference type="GO" id="GO:0007017">
    <property type="term" value="P:microtubule-based process"/>
    <property type="evidence" value="ECO:0007669"/>
    <property type="project" value="InterPro"/>
</dbReference>
<comment type="caution">
    <text evidence="5">The sequence shown here is derived from an EMBL/GenBank/DDBJ whole genome shotgun (WGS) entry which is preliminary data.</text>
</comment>
<dbReference type="InterPro" id="IPR000217">
    <property type="entry name" value="Tubulin"/>
</dbReference>
<dbReference type="PANTHER" id="PTHR11588">
    <property type="entry name" value="TUBULIN"/>
    <property type="match status" value="1"/>
</dbReference>
<evidence type="ECO:0000256" key="2">
    <source>
        <dbReference type="ARBA" id="ARBA00022701"/>
    </source>
</evidence>
<dbReference type="GO" id="GO:0005525">
    <property type="term" value="F:GTP binding"/>
    <property type="evidence" value="ECO:0007669"/>
    <property type="project" value="UniProtKB-KW"/>
</dbReference>
<evidence type="ECO:0000256" key="1">
    <source>
        <dbReference type="ARBA" id="ARBA00009636"/>
    </source>
</evidence>
<dbReference type="GO" id="GO:0005874">
    <property type="term" value="C:microtubule"/>
    <property type="evidence" value="ECO:0007669"/>
    <property type="project" value="UniProtKB-KW"/>
</dbReference>
<gene>
    <name evidence="5" type="primary">TUBB1_13</name>
    <name evidence="5" type="ORF">CK203_027141</name>
</gene>